<evidence type="ECO:0000256" key="2">
    <source>
        <dbReference type="ARBA" id="ARBA00022475"/>
    </source>
</evidence>
<keyword evidence="2" id="KW-1003">Cell membrane</keyword>
<evidence type="ECO:0000256" key="8">
    <source>
        <dbReference type="SAM" id="Phobius"/>
    </source>
</evidence>
<evidence type="ECO:0000256" key="6">
    <source>
        <dbReference type="ARBA" id="ARBA00023118"/>
    </source>
</evidence>
<keyword evidence="5 8" id="KW-1133">Transmembrane helix</keyword>
<dbReference type="Pfam" id="PF18967">
    <property type="entry name" value="PycTM"/>
    <property type="match status" value="1"/>
</dbReference>
<gene>
    <name evidence="10" type="ORF">Arub01_43750</name>
</gene>
<evidence type="ECO:0000313" key="11">
    <source>
        <dbReference type="Proteomes" id="UP001165124"/>
    </source>
</evidence>
<reference evidence="10" key="1">
    <citation type="submission" date="2023-02" db="EMBL/GenBank/DDBJ databases">
        <title>Actinomadura rubrobrunea NBRC 14622.</title>
        <authorList>
            <person name="Ichikawa N."/>
            <person name="Sato H."/>
            <person name="Tonouchi N."/>
        </authorList>
    </citation>
    <scope>NUCLEOTIDE SEQUENCE</scope>
    <source>
        <strain evidence="10">NBRC 14622</strain>
    </source>
</reference>
<dbReference type="GO" id="GO:0051607">
    <property type="term" value="P:defense response to virus"/>
    <property type="evidence" value="ECO:0007669"/>
    <property type="project" value="UniProtKB-KW"/>
</dbReference>
<evidence type="ECO:0000256" key="3">
    <source>
        <dbReference type="ARBA" id="ARBA00022692"/>
    </source>
</evidence>
<feature type="transmembrane region" description="Helical" evidence="8">
    <location>
        <begin position="28"/>
        <end position="47"/>
    </location>
</feature>
<protein>
    <recommendedName>
        <fullName evidence="9">Pycsar effector protein domain-containing protein</fullName>
    </recommendedName>
</protein>
<dbReference type="AlphaFoldDB" id="A0A9W6PZR8"/>
<comment type="caution">
    <text evidence="10">The sequence shown here is derived from an EMBL/GenBank/DDBJ whole genome shotgun (WGS) entry which is preliminary data.</text>
</comment>
<accession>A0A9W6PZR8</accession>
<keyword evidence="3 8" id="KW-0812">Transmembrane</keyword>
<evidence type="ECO:0000256" key="5">
    <source>
        <dbReference type="ARBA" id="ARBA00022989"/>
    </source>
</evidence>
<dbReference type="InterPro" id="IPR043760">
    <property type="entry name" value="PycTM_dom"/>
</dbReference>
<dbReference type="GO" id="GO:0000166">
    <property type="term" value="F:nucleotide binding"/>
    <property type="evidence" value="ECO:0007669"/>
    <property type="project" value="UniProtKB-KW"/>
</dbReference>
<keyword evidence="6" id="KW-0051">Antiviral defense</keyword>
<keyword evidence="4" id="KW-0547">Nucleotide-binding</keyword>
<dbReference type="GO" id="GO:0005886">
    <property type="term" value="C:plasma membrane"/>
    <property type="evidence" value="ECO:0007669"/>
    <property type="project" value="UniProtKB-SubCell"/>
</dbReference>
<feature type="transmembrane region" description="Helical" evidence="8">
    <location>
        <begin position="137"/>
        <end position="158"/>
    </location>
</feature>
<feature type="domain" description="Pycsar effector protein" evidence="9">
    <location>
        <begin position="10"/>
        <end position="157"/>
    </location>
</feature>
<dbReference type="EMBL" id="BSRZ01000012">
    <property type="protein sequence ID" value="GLW66131.1"/>
    <property type="molecule type" value="Genomic_DNA"/>
</dbReference>
<sequence length="162" mass="17176">MTASPDPRRAEAALAEVRMELARADQKAATLLALFSAIAAGIIAIFAARRTGLSSLWNGAEWMAWAGVVCLAGSLVHLLFCVRPEGARSPRGNAYFAFYAQYAGRLDALSARPAPGGEDSCAQLVELSVLTTRKYRLIARAVDLLGCSLTLIAGAMLLDALH</sequence>
<organism evidence="10 11">
    <name type="scientific">Actinomadura rubrobrunea</name>
    <dbReference type="NCBI Taxonomy" id="115335"/>
    <lineage>
        <taxon>Bacteria</taxon>
        <taxon>Bacillati</taxon>
        <taxon>Actinomycetota</taxon>
        <taxon>Actinomycetes</taxon>
        <taxon>Streptosporangiales</taxon>
        <taxon>Thermomonosporaceae</taxon>
        <taxon>Actinomadura</taxon>
    </lineage>
</organism>
<evidence type="ECO:0000256" key="7">
    <source>
        <dbReference type="ARBA" id="ARBA00023136"/>
    </source>
</evidence>
<comment type="subcellular location">
    <subcellularLocation>
        <location evidence="1">Cell membrane</location>
    </subcellularLocation>
</comment>
<proteinExistence type="predicted"/>
<keyword evidence="7 8" id="KW-0472">Membrane</keyword>
<evidence type="ECO:0000256" key="1">
    <source>
        <dbReference type="ARBA" id="ARBA00004236"/>
    </source>
</evidence>
<dbReference type="RefSeq" id="WP_067917723.1">
    <property type="nucleotide sequence ID" value="NZ_BSRZ01000012.1"/>
</dbReference>
<name>A0A9W6PZR8_9ACTN</name>
<evidence type="ECO:0000259" key="9">
    <source>
        <dbReference type="Pfam" id="PF18967"/>
    </source>
</evidence>
<dbReference type="Proteomes" id="UP001165124">
    <property type="component" value="Unassembled WGS sequence"/>
</dbReference>
<feature type="transmembrane region" description="Helical" evidence="8">
    <location>
        <begin position="62"/>
        <end position="82"/>
    </location>
</feature>
<evidence type="ECO:0000313" key="10">
    <source>
        <dbReference type="EMBL" id="GLW66131.1"/>
    </source>
</evidence>
<keyword evidence="11" id="KW-1185">Reference proteome</keyword>
<evidence type="ECO:0000256" key="4">
    <source>
        <dbReference type="ARBA" id="ARBA00022741"/>
    </source>
</evidence>